<dbReference type="PROSITE" id="PS51257">
    <property type="entry name" value="PROKAR_LIPOPROTEIN"/>
    <property type="match status" value="1"/>
</dbReference>
<dbReference type="AlphaFoldDB" id="A0A9W6P6K7"/>
<keyword evidence="3 5" id="KW-0732">Signal</keyword>
<evidence type="ECO:0000313" key="6">
    <source>
        <dbReference type="EMBL" id="GLU48012.1"/>
    </source>
</evidence>
<evidence type="ECO:0000256" key="1">
    <source>
        <dbReference type="ARBA" id="ARBA00008520"/>
    </source>
</evidence>
<feature type="chain" id="PRO_5040748509" evidence="5">
    <location>
        <begin position="22"/>
        <end position="423"/>
    </location>
</feature>
<dbReference type="Gene3D" id="3.40.190.10">
    <property type="entry name" value="Periplasmic binding protein-like II"/>
    <property type="match status" value="2"/>
</dbReference>
<dbReference type="PANTHER" id="PTHR30061">
    <property type="entry name" value="MALTOSE-BINDING PERIPLASMIC PROTEIN"/>
    <property type="match status" value="1"/>
</dbReference>
<evidence type="ECO:0000256" key="5">
    <source>
        <dbReference type="SAM" id="SignalP"/>
    </source>
</evidence>
<keyword evidence="7" id="KW-1185">Reference proteome</keyword>
<dbReference type="GO" id="GO:0015768">
    <property type="term" value="P:maltose transport"/>
    <property type="evidence" value="ECO:0007669"/>
    <property type="project" value="TreeGrafter"/>
</dbReference>
<gene>
    <name evidence="6" type="ORF">Nans01_23630</name>
</gene>
<comment type="caution">
    <text evidence="6">The sequence shown here is derived from an EMBL/GenBank/DDBJ whole genome shotgun (WGS) entry which is preliminary data.</text>
</comment>
<name>A0A9W6P6K7_9ACTN</name>
<proteinExistence type="inferred from homology"/>
<evidence type="ECO:0000256" key="3">
    <source>
        <dbReference type="ARBA" id="ARBA00022729"/>
    </source>
</evidence>
<evidence type="ECO:0000256" key="2">
    <source>
        <dbReference type="ARBA" id="ARBA00022448"/>
    </source>
</evidence>
<dbReference type="InterPro" id="IPR006059">
    <property type="entry name" value="SBP"/>
</dbReference>
<dbReference type="CDD" id="cd14747">
    <property type="entry name" value="PBP2_MalE"/>
    <property type="match status" value="1"/>
</dbReference>
<feature type="signal peptide" evidence="5">
    <location>
        <begin position="1"/>
        <end position="21"/>
    </location>
</feature>
<reference evidence="6" key="1">
    <citation type="submission" date="2023-02" db="EMBL/GenBank/DDBJ databases">
        <title>Nocardiopsis ansamitocini NBRC 112285.</title>
        <authorList>
            <person name="Ichikawa N."/>
            <person name="Sato H."/>
            <person name="Tonouchi N."/>
        </authorList>
    </citation>
    <scope>NUCLEOTIDE SEQUENCE</scope>
    <source>
        <strain evidence="6">NBRC 112285</strain>
    </source>
</reference>
<accession>A0A9W6P6K7</accession>
<dbReference type="Proteomes" id="UP001165092">
    <property type="component" value="Unassembled WGS sequence"/>
</dbReference>
<dbReference type="EMBL" id="BSQG01000003">
    <property type="protein sequence ID" value="GLU48012.1"/>
    <property type="molecule type" value="Genomic_DNA"/>
</dbReference>
<keyword evidence="2" id="KW-0813">Transport</keyword>
<protein>
    <submittedName>
        <fullName evidence="6">Sugar ABC transporter substrate-binding protein</fullName>
    </submittedName>
</protein>
<feature type="region of interest" description="Disordered" evidence="4">
    <location>
        <begin position="401"/>
        <end position="423"/>
    </location>
</feature>
<sequence length="423" mass="44538">MGRTRAAVSVFAAGTALVLAAATGCTAGHQKPTLTVWIMAGTHPDASAYFADANAAFTESTGADVTVEFIPWGDAHDKFITAIAGNTAPDVAEVGTTWTPEFAAVGALADLGDMGWHPGAHVPGLVEAGTVDGRLYGVPWHVAVRAVLYRTDVFEDLGLEPPRTWAQLRKVARTIADRRPELTAFPVAGGAEYPLLSFIWGAGGEIALQNPDGTWTSGLDSPEAREGIAFLTGLARHDGVSSTGAVTWQETDVQDNFTDERVAMAVLGSWAPKAILAANPDLRGRLAAFPIPGRDGGYSPSFLGGSHLSIFEGSREPDLARRYVQLLTGDEYGPRWAQETDYFPGRTDQLAAFTGSTDPLVGPFAVQLSEAGKGLPVTPAYGRVQGRKILTAMAQAILSGEDDVEGASTTAADRVTQTLNEDS</sequence>
<dbReference type="GO" id="GO:0042956">
    <property type="term" value="P:maltodextrin transmembrane transport"/>
    <property type="evidence" value="ECO:0007669"/>
    <property type="project" value="TreeGrafter"/>
</dbReference>
<dbReference type="Pfam" id="PF01547">
    <property type="entry name" value="SBP_bac_1"/>
    <property type="match status" value="1"/>
</dbReference>
<dbReference type="SUPFAM" id="SSF53850">
    <property type="entry name" value="Periplasmic binding protein-like II"/>
    <property type="match status" value="1"/>
</dbReference>
<evidence type="ECO:0000313" key="7">
    <source>
        <dbReference type="Proteomes" id="UP001165092"/>
    </source>
</evidence>
<dbReference type="PANTHER" id="PTHR30061:SF50">
    <property type="entry name" value="MALTOSE_MALTODEXTRIN-BINDING PERIPLASMIC PROTEIN"/>
    <property type="match status" value="1"/>
</dbReference>
<organism evidence="6 7">
    <name type="scientific">Nocardiopsis ansamitocini</name>
    <dbReference type="NCBI Taxonomy" id="1670832"/>
    <lineage>
        <taxon>Bacteria</taxon>
        <taxon>Bacillati</taxon>
        <taxon>Actinomycetota</taxon>
        <taxon>Actinomycetes</taxon>
        <taxon>Streptosporangiales</taxon>
        <taxon>Nocardiopsidaceae</taxon>
        <taxon>Nocardiopsis</taxon>
    </lineage>
</organism>
<dbReference type="GO" id="GO:0055052">
    <property type="term" value="C:ATP-binding cassette (ABC) transporter complex, substrate-binding subunit-containing"/>
    <property type="evidence" value="ECO:0007669"/>
    <property type="project" value="TreeGrafter"/>
</dbReference>
<dbReference type="GO" id="GO:1901982">
    <property type="term" value="F:maltose binding"/>
    <property type="evidence" value="ECO:0007669"/>
    <property type="project" value="TreeGrafter"/>
</dbReference>
<feature type="compositionally biased region" description="Polar residues" evidence="4">
    <location>
        <begin position="407"/>
        <end position="423"/>
    </location>
</feature>
<evidence type="ECO:0000256" key="4">
    <source>
        <dbReference type="SAM" id="MobiDB-lite"/>
    </source>
</evidence>
<comment type="similarity">
    <text evidence="1">Belongs to the bacterial solute-binding protein 1 family.</text>
</comment>